<dbReference type="EMBL" id="BMAV01025240">
    <property type="protein sequence ID" value="GFS39860.1"/>
    <property type="molecule type" value="Genomic_DNA"/>
</dbReference>
<dbReference type="Proteomes" id="UP000886998">
    <property type="component" value="Unassembled WGS sequence"/>
</dbReference>
<dbReference type="OrthoDB" id="6451879at2759"/>
<gene>
    <name evidence="1" type="primary">AVEN_33065_1</name>
    <name evidence="1" type="ORF">TNIN_33931</name>
</gene>
<protein>
    <submittedName>
        <fullName evidence="1">Uncharacterized protein</fullName>
    </submittedName>
</protein>
<keyword evidence="2" id="KW-1185">Reference proteome</keyword>
<proteinExistence type="predicted"/>
<accession>A0A8X6J6E6</accession>
<evidence type="ECO:0000313" key="2">
    <source>
        <dbReference type="Proteomes" id="UP000886998"/>
    </source>
</evidence>
<comment type="caution">
    <text evidence="1">The sequence shown here is derived from an EMBL/GenBank/DDBJ whole genome shotgun (WGS) entry which is preliminary data.</text>
</comment>
<reference evidence="1" key="1">
    <citation type="submission" date="2020-08" db="EMBL/GenBank/DDBJ databases">
        <title>Multicomponent nature underlies the extraordinary mechanical properties of spider dragline silk.</title>
        <authorList>
            <person name="Kono N."/>
            <person name="Nakamura H."/>
            <person name="Mori M."/>
            <person name="Yoshida Y."/>
            <person name="Ohtoshi R."/>
            <person name="Malay A.D."/>
            <person name="Moran D.A.P."/>
            <person name="Tomita M."/>
            <person name="Numata K."/>
            <person name="Arakawa K."/>
        </authorList>
    </citation>
    <scope>NUCLEOTIDE SEQUENCE</scope>
</reference>
<name>A0A8X6J6E6_9ARAC</name>
<evidence type="ECO:0000313" key="1">
    <source>
        <dbReference type="EMBL" id="GFS39860.1"/>
    </source>
</evidence>
<sequence>MAAILNLTTCVIKVIRRTLDAIHSAANQDLHLVAHLLGPVRKTKTCNLSGSNAVMTSYSDETFSKQLMTVIADPANFRLKKSLQTNEVNSGLYAINDVVIPGNSIRKISALAKDHQTIEKVIVTGLKNFEWSKELKVPVTIATLQNGKIDIWIANSSSQPQIIPADMCIAEMTDTEDGVVSSLNENADKIKIK</sequence>
<organism evidence="1 2">
    <name type="scientific">Trichonephila inaurata madagascariensis</name>
    <dbReference type="NCBI Taxonomy" id="2747483"/>
    <lineage>
        <taxon>Eukaryota</taxon>
        <taxon>Metazoa</taxon>
        <taxon>Ecdysozoa</taxon>
        <taxon>Arthropoda</taxon>
        <taxon>Chelicerata</taxon>
        <taxon>Arachnida</taxon>
        <taxon>Araneae</taxon>
        <taxon>Araneomorphae</taxon>
        <taxon>Entelegynae</taxon>
        <taxon>Araneoidea</taxon>
        <taxon>Nephilidae</taxon>
        <taxon>Trichonephila</taxon>
        <taxon>Trichonephila inaurata</taxon>
    </lineage>
</organism>
<dbReference type="AlphaFoldDB" id="A0A8X6J6E6"/>